<evidence type="ECO:0000313" key="3">
    <source>
        <dbReference type="Proteomes" id="UP000044098"/>
    </source>
</evidence>
<dbReference type="Gene3D" id="1.10.275.10">
    <property type="entry name" value="Fumarase/aspartase (N-terminal domain)"/>
    <property type="match status" value="1"/>
</dbReference>
<accession>A0AAD2KKZ1</accession>
<dbReference type="SUPFAM" id="SSF48557">
    <property type="entry name" value="L-aspartase-like"/>
    <property type="match status" value="1"/>
</dbReference>
<dbReference type="GO" id="GO:0004397">
    <property type="term" value="F:histidine ammonia-lyase activity"/>
    <property type="evidence" value="ECO:0007669"/>
    <property type="project" value="UniProtKB-EC"/>
</dbReference>
<dbReference type="Pfam" id="PF00221">
    <property type="entry name" value="Lyase_aromatic"/>
    <property type="match status" value="1"/>
</dbReference>
<proteinExistence type="predicted"/>
<dbReference type="PANTHER" id="PTHR10362">
    <property type="entry name" value="HISTIDINE AMMONIA-LYASE"/>
    <property type="match status" value="1"/>
</dbReference>
<dbReference type="AlphaFoldDB" id="A0AAD2KKZ1"/>
<evidence type="ECO:0000313" key="2">
    <source>
        <dbReference type="EMBL" id="CUJ45296.1"/>
    </source>
</evidence>
<dbReference type="InterPro" id="IPR001106">
    <property type="entry name" value="Aromatic_Lyase"/>
</dbReference>
<dbReference type="Proteomes" id="UP000044098">
    <property type="component" value="Unassembled WGS sequence"/>
</dbReference>
<dbReference type="InterPro" id="IPR008948">
    <property type="entry name" value="L-Aspartase-like"/>
</dbReference>
<protein>
    <submittedName>
        <fullName evidence="2">Histidine ammonia-lyase</fullName>
        <ecNumber evidence="2">4.3.1.3</ecNumber>
    </submittedName>
</protein>
<dbReference type="EC" id="4.3.1.3" evidence="2"/>
<keyword evidence="1" id="KW-0732">Signal</keyword>
<gene>
    <name evidence="2" type="primary">hutH_2</name>
    <name evidence="2" type="ORF">ERS370000_04078</name>
</gene>
<name>A0AAD2KKZ1_ACHAE</name>
<dbReference type="CDD" id="cd00332">
    <property type="entry name" value="PAL-HAL"/>
    <property type="match status" value="1"/>
</dbReference>
<reference evidence="2 3" key="1">
    <citation type="submission" date="2015-09" db="EMBL/GenBank/DDBJ databases">
        <authorList>
            <consortium name="Pathogen Informatics"/>
        </authorList>
    </citation>
    <scope>NUCLEOTIDE SEQUENCE [LARGE SCALE GENOMIC DNA]</scope>
    <source>
        <strain evidence="2 3">2789STDY5608625</strain>
    </source>
</reference>
<dbReference type="EMBL" id="CYTK01000006">
    <property type="protein sequence ID" value="CUJ45296.1"/>
    <property type="molecule type" value="Genomic_DNA"/>
</dbReference>
<feature type="chain" id="PRO_5041946880" evidence="1">
    <location>
        <begin position="39"/>
        <end position="589"/>
    </location>
</feature>
<dbReference type="Gene3D" id="1.20.200.10">
    <property type="entry name" value="Fumarase/aspartase (Central domain)"/>
    <property type="match status" value="1"/>
</dbReference>
<evidence type="ECO:0000256" key="1">
    <source>
        <dbReference type="SAM" id="SignalP"/>
    </source>
</evidence>
<organism evidence="2 3">
    <name type="scientific">Achromobacter aegrifaciens</name>
    <dbReference type="NCBI Taxonomy" id="1287736"/>
    <lineage>
        <taxon>Bacteria</taxon>
        <taxon>Pseudomonadati</taxon>
        <taxon>Pseudomonadota</taxon>
        <taxon>Betaproteobacteria</taxon>
        <taxon>Burkholderiales</taxon>
        <taxon>Alcaligenaceae</taxon>
        <taxon>Achromobacter</taxon>
    </lineage>
</organism>
<comment type="caution">
    <text evidence="2">The sequence shown here is derived from an EMBL/GenBank/DDBJ whole genome shotgun (WGS) entry which is preliminary data.</text>
</comment>
<sequence>MRHLPAVEVRVFRGFTHKCAGPLLLALATALAAAPAWSATTAAAAAPATTAEARAAARKAPLALDGRSLTTADVVAVARGGQPVAPTETAWQRVARSHDLLLEYGRLGQPVYGLNRGVGQNKDQTIFSGDTLSDEARALSAAFNHRMLLSHTVAYGEPAATDTVRAAMLIRLNTALAGGTGMSPPLVRQYADFLNKGLTPVVLGQGSVGQADITILPQIGLAMMGEGMVETGGKRLPAAEAMRQAGLAPIQPYAKDSLSLLSSNAYGAALAILAAHDASRVLDRADEVAALSLEGLNGNIAPLLPATQGQRPYPAQQQVARRILSLLEGSALWQTDEQRPLQDPLSFRTVSQVHGAARETLRQLDVQLLVQINSSDDNPTVALDVSPPPGATPQETRYYVTQGKLRGAVLPSAGFDPTAWVVPLQSVGVALAQVAQSSAQRVLRMGDPAFTKLPRFLSPNDTTLAYTTIQKPVSLLATEIRTLSQPVSSDALAVAGNIEDVATNGPLAAQRVGQQAARLRTLLGIELIHAAQAVDLRTRAEPRRPVGKGTGEVLAAFRQEVPFLSQDRRLADDIARADRFLNQERGAAQ</sequence>
<dbReference type="InterPro" id="IPR024083">
    <property type="entry name" value="Fumarase/histidase_N"/>
</dbReference>
<keyword evidence="2" id="KW-0456">Lyase</keyword>
<feature type="signal peptide" evidence="1">
    <location>
        <begin position="1"/>
        <end position="38"/>
    </location>
</feature>